<dbReference type="PANTHER" id="PTHR47424:SF3">
    <property type="entry name" value="REGULATORY PROTEIN GAL4"/>
    <property type="match status" value="1"/>
</dbReference>
<dbReference type="GO" id="GO:0000978">
    <property type="term" value="F:RNA polymerase II cis-regulatory region sequence-specific DNA binding"/>
    <property type="evidence" value="ECO:0007669"/>
    <property type="project" value="TreeGrafter"/>
</dbReference>
<keyword evidence="7" id="KW-1185">Reference proteome</keyword>
<dbReference type="GO" id="GO:0000435">
    <property type="term" value="P:positive regulation of transcription from RNA polymerase II promoter by galactose"/>
    <property type="evidence" value="ECO:0007669"/>
    <property type="project" value="TreeGrafter"/>
</dbReference>
<proteinExistence type="predicted"/>
<name>A0A2V5J3X1_9EURO</name>
<sequence>MFEELGLNKASTYCHPQSLQDDDRSRTWFSLYIFSTLLSLQLGLPTPIKRLPYQRGLLPRNDDDHAFGLGADGEGYDESSNEDATSHMEYFLRMIRFCNIASRVTSFESPTDKASMHRMSIVNESLEHDLMEWEDDIPWNLSPRGRFGPPATEQSLMTIRQRRMLGLSRFHLMSLAYRPFVGSDVTSADDQESCSGISEMHAKDMMSMFEEPRRSGRHILDEFPWWQMTPYLIYASSLFFVLEIHPRYLGTNHFEGKYRLRPEDARGNAEGCLKLLESLQVGSAEAQRAARLLRGLSARHSRTGPIGPASSSRRVSVDVGASAEWSPEFSSAMAWLMHFYTQSSIPTRLTVPAGSNIQAA</sequence>
<dbReference type="GO" id="GO:0006351">
    <property type="term" value="P:DNA-templated transcription"/>
    <property type="evidence" value="ECO:0007669"/>
    <property type="project" value="InterPro"/>
</dbReference>
<evidence type="ECO:0000256" key="2">
    <source>
        <dbReference type="ARBA" id="ARBA00023125"/>
    </source>
</evidence>
<keyword evidence="4" id="KW-0539">Nucleus</keyword>
<accession>A0A2V5J3X1</accession>
<evidence type="ECO:0000313" key="7">
    <source>
        <dbReference type="Proteomes" id="UP000248817"/>
    </source>
</evidence>
<dbReference type="GO" id="GO:0008270">
    <property type="term" value="F:zinc ion binding"/>
    <property type="evidence" value="ECO:0007669"/>
    <property type="project" value="InterPro"/>
</dbReference>
<keyword evidence="2" id="KW-0238">DNA-binding</keyword>
<dbReference type="Pfam" id="PF04082">
    <property type="entry name" value="Fungal_trans"/>
    <property type="match status" value="1"/>
</dbReference>
<keyword evidence="3" id="KW-0804">Transcription</keyword>
<feature type="domain" description="Xylanolytic transcriptional activator regulatory" evidence="5">
    <location>
        <begin position="4"/>
        <end position="134"/>
    </location>
</feature>
<dbReference type="PANTHER" id="PTHR47424">
    <property type="entry name" value="REGULATORY PROTEIN GAL4"/>
    <property type="match status" value="1"/>
</dbReference>
<dbReference type="Proteomes" id="UP000248817">
    <property type="component" value="Unassembled WGS sequence"/>
</dbReference>
<gene>
    <name evidence="6" type="ORF">BP00DRAFT_6545</name>
</gene>
<dbReference type="AlphaFoldDB" id="A0A2V5J3X1"/>
<dbReference type="GO" id="GO:0005634">
    <property type="term" value="C:nucleus"/>
    <property type="evidence" value="ECO:0007669"/>
    <property type="project" value="TreeGrafter"/>
</dbReference>
<organism evidence="6 7">
    <name type="scientific">Aspergillus indologenus CBS 114.80</name>
    <dbReference type="NCBI Taxonomy" id="1450541"/>
    <lineage>
        <taxon>Eukaryota</taxon>
        <taxon>Fungi</taxon>
        <taxon>Dikarya</taxon>
        <taxon>Ascomycota</taxon>
        <taxon>Pezizomycotina</taxon>
        <taxon>Eurotiomycetes</taxon>
        <taxon>Eurotiomycetidae</taxon>
        <taxon>Eurotiales</taxon>
        <taxon>Aspergillaceae</taxon>
        <taxon>Aspergillus</taxon>
        <taxon>Aspergillus subgen. Circumdati</taxon>
    </lineage>
</organism>
<evidence type="ECO:0000256" key="3">
    <source>
        <dbReference type="ARBA" id="ARBA00023163"/>
    </source>
</evidence>
<evidence type="ECO:0000313" key="6">
    <source>
        <dbReference type="EMBL" id="PYI36910.1"/>
    </source>
</evidence>
<keyword evidence="1" id="KW-0805">Transcription regulation</keyword>
<dbReference type="InterPro" id="IPR007219">
    <property type="entry name" value="XnlR_reg_dom"/>
</dbReference>
<dbReference type="CDD" id="cd12148">
    <property type="entry name" value="fungal_TF_MHR"/>
    <property type="match status" value="1"/>
</dbReference>
<dbReference type="EMBL" id="KZ825463">
    <property type="protein sequence ID" value="PYI36910.1"/>
    <property type="molecule type" value="Genomic_DNA"/>
</dbReference>
<reference evidence="6 7" key="1">
    <citation type="submission" date="2018-02" db="EMBL/GenBank/DDBJ databases">
        <title>The genomes of Aspergillus section Nigri reveals drivers in fungal speciation.</title>
        <authorList>
            <consortium name="DOE Joint Genome Institute"/>
            <person name="Vesth T.C."/>
            <person name="Nybo J."/>
            <person name="Theobald S."/>
            <person name="Brandl J."/>
            <person name="Frisvad J.C."/>
            <person name="Nielsen K.F."/>
            <person name="Lyhne E.K."/>
            <person name="Kogle M.E."/>
            <person name="Kuo A."/>
            <person name="Riley R."/>
            <person name="Clum A."/>
            <person name="Nolan M."/>
            <person name="Lipzen A."/>
            <person name="Salamov A."/>
            <person name="Henrissat B."/>
            <person name="Wiebenga A."/>
            <person name="De vries R.P."/>
            <person name="Grigoriev I.V."/>
            <person name="Mortensen U.H."/>
            <person name="Andersen M.R."/>
            <person name="Baker S.E."/>
        </authorList>
    </citation>
    <scope>NUCLEOTIDE SEQUENCE [LARGE SCALE GENOMIC DNA]</scope>
    <source>
        <strain evidence="6 7">CBS 114.80</strain>
    </source>
</reference>
<dbReference type="GO" id="GO:0000981">
    <property type="term" value="F:DNA-binding transcription factor activity, RNA polymerase II-specific"/>
    <property type="evidence" value="ECO:0007669"/>
    <property type="project" value="TreeGrafter"/>
</dbReference>
<protein>
    <recommendedName>
        <fullName evidence="5">Xylanolytic transcriptional activator regulatory domain-containing protein</fullName>
    </recommendedName>
</protein>
<evidence type="ECO:0000256" key="4">
    <source>
        <dbReference type="ARBA" id="ARBA00023242"/>
    </source>
</evidence>
<evidence type="ECO:0000259" key="5">
    <source>
        <dbReference type="Pfam" id="PF04082"/>
    </source>
</evidence>
<evidence type="ECO:0000256" key="1">
    <source>
        <dbReference type="ARBA" id="ARBA00023015"/>
    </source>
</evidence>
<dbReference type="InterPro" id="IPR051127">
    <property type="entry name" value="Fungal_SecMet_Regulators"/>
</dbReference>